<evidence type="ECO:0000313" key="2">
    <source>
        <dbReference type="EMBL" id="GFY01440.1"/>
    </source>
</evidence>
<dbReference type="AlphaFoldDB" id="A0A8X6RYV6"/>
<evidence type="ECO:0000256" key="1">
    <source>
        <dbReference type="SAM" id="MobiDB-lite"/>
    </source>
</evidence>
<dbReference type="Proteomes" id="UP000887159">
    <property type="component" value="Unassembled WGS sequence"/>
</dbReference>
<keyword evidence="3" id="KW-1185">Reference proteome</keyword>
<gene>
    <name evidence="2" type="ORF">TNCV_850481</name>
</gene>
<comment type="caution">
    <text evidence="2">The sequence shown here is derived from an EMBL/GenBank/DDBJ whole genome shotgun (WGS) entry which is preliminary data.</text>
</comment>
<dbReference type="EMBL" id="BMAU01021227">
    <property type="protein sequence ID" value="GFY01440.1"/>
    <property type="molecule type" value="Genomic_DNA"/>
</dbReference>
<evidence type="ECO:0000313" key="3">
    <source>
        <dbReference type="Proteomes" id="UP000887159"/>
    </source>
</evidence>
<sequence length="83" mass="9695">MGDRSATHKLYIRREQTGDLKETGRRVGRNQATVMCICHSWMQEETVDRRGRSHLLRRTTVRDDRRIVLMAVMDRAATPRTIA</sequence>
<name>A0A8X6RYV6_TRICX</name>
<protein>
    <submittedName>
        <fullName evidence="2">Uncharacterized protein</fullName>
    </submittedName>
</protein>
<reference evidence="2" key="1">
    <citation type="submission" date="2020-08" db="EMBL/GenBank/DDBJ databases">
        <title>Multicomponent nature underlies the extraordinary mechanical properties of spider dragline silk.</title>
        <authorList>
            <person name="Kono N."/>
            <person name="Nakamura H."/>
            <person name="Mori M."/>
            <person name="Yoshida Y."/>
            <person name="Ohtoshi R."/>
            <person name="Malay A.D."/>
            <person name="Moran D.A.P."/>
            <person name="Tomita M."/>
            <person name="Numata K."/>
            <person name="Arakawa K."/>
        </authorList>
    </citation>
    <scope>NUCLEOTIDE SEQUENCE</scope>
</reference>
<feature type="region of interest" description="Disordered" evidence="1">
    <location>
        <begin position="1"/>
        <end position="24"/>
    </location>
</feature>
<accession>A0A8X6RYV6</accession>
<proteinExistence type="predicted"/>
<organism evidence="2 3">
    <name type="scientific">Trichonephila clavipes</name>
    <name type="common">Golden silk orbweaver</name>
    <name type="synonym">Nephila clavipes</name>
    <dbReference type="NCBI Taxonomy" id="2585209"/>
    <lineage>
        <taxon>Eukaryota</taxon>
        <taxon>Metazoa</taxon>
        <taxon>Ecdysozoa</taxon>
        <taxon>Arthropoda</taxon>
        <taxon>Chelicerata</taxon>
        <taxon>Arachnida</taxon>
        <taxon>Araneae</taxon>
        <taxon>Araneomorphae</taxon>
        <taxon>Entelegynae</taxon>
        <taxon>Araneoidea</taxon>
        <taxon>Nephilidae</taxon>
        <taxon>Trichonephila</taxon>
    </lineage>
</organism>